<gene>
    <name evidence="4" type="ORF">R3W88_005471</name>
</gene>
<sequence length="124" mass="14735">MQVNANYIRYNIQVPNRFLMTPIVVEEEDINEFVDQDMSQYFKRSTSYVPSVMDIDNNENGDNDEENEACAICLLEYKDEDNTSTLQCGHEFHLFCRNCRNCFIFFCIKREQNIHIVILLKIDF</sequence>
<organism evidence="4 5">
    <name type="scientific">Solanum pinnatisectum</name>
    <name type="common">tansyleaf nightshade</name>
    <dbReference type="NCBI Taxonomy" id="50273"/>
    <lineage>
        <taxon>Eukaryota</taxon>
        <taxon>Viridiplantae</taxon>
        <taxon>Streptophyta</taxon>
        <taxon>Embryophyta</taxon>
        <taxon>Tracheophyta</taxon>
        <taxon>Spermatophyta</taxon>
        <taxon>Magnoliopsida</taxon>
        <taxon>eudicotyledons</taxon>
        <taxon>Gunneridae</taxon>
        <taxon>Pentapetalae</taxon>
        <taxon>asterids</taxon>
        <taxon>lamiids</taxon>
        <taxon>Solanales</taxon>
        <taxon>Solanaceae</taxon>
        <taxon>Solanoideae</taxon>
        <taxon>Solaneae</taxon>
        <taxon>Solanum</taxon>
    </lineage>
</organism>
<accession>A0AAV9KCW3</accession>
<dbReference type="GO" id="GO:0046872">
    <property type="term" value="F:metal ion binding"/>
    <property type="evidence" value="ECO:0007669"/>
    <property type="project" value="UniProtKB-KW"/>
</dbReference>
<dbReference type="EMBL" id="JAWPEI010000011">
    <property type="protein sequence ID" value="KAK4710958.1"/>
    <property type="molecule type" value="Genomic_DNA"/>
</dbReference>
<dbReference type="InterPro" id="IPR013083">
    <property type="entry name" value="Znf_RING/FYVE/PHD"/>
</dbReference>
<dbReference type="SUPFAM" id="SSF57850">
    <property type="entry name" value="RING/U-box"/>
    <property type="match status" value="1"/>
</dbReference>
<dbReference type="AlphaFoldDB" id="A0AAV9KCW3"/>
<dbReference type="InterPro" id="IPR001781">
    <property type="entry name" value="Znf_LIM"/>
</dbReference>
<dbReference type="InterPro" id="IPR001841">
    <property type="entry name" value="Znf_RING"/>
</dbReference>
<dbReference type="PROSITE" id="PS00478">
    <property type="entry name" value="LIM_DOMAIN_1"/>
    <property type="match status" value="1"/>
</dbReference>
<dbReference type="Proteomes" id="UP001311915">
    <property type="component" value="Unassembled WGS sequence"/>
</dbReference>
<dbReference type="Pfam" id="PF17123">
    <property type="entry name" value="zf-RING_11"/>
    <property type="match status" value="1"/>
</dbReference>
<dbReference type="Gene3D" id="3.30.40.10">
    <property type="entry name" value="Zinc/RING finger domain, C3HC4 (zinc finger)"/>
    <property type="match status" value="1"/>
</dbReference>
<feature type="domain" description="LIM zinc-binding" evidence="3">
    <location>
        <begin position="70"/>
        <end position="106"/>
    </location>
</feature>
<evidence type="ECO:0000256" key="2">
    <source>
        <dbReference type="ARBA" id="ARBA00022833"/>
    </source>
</evidence>
<name>A0AAV9KCW3_9SOLN</name>
<comment type="caution">
    <text evidence="4">The sequence shown here is derived from an EMBL/GenBank/DDBJ whole genome shotgun (WGS) entry which is preliminary data.</text>
</comment>
<evidence type="ECO:0000313" key="4">
    <source>
        <dbReference type="EMBL" id="KAK4710958.1"/>
    </source>
</evidence>
<evidence type="ECO:0000256" key="1">
    <source>
        <dbReference type="ARBA" id="ARBA00022723"/>
    </source>
</evidence>
<proteinExistence type="predicted"/>
<keyword evidence="1" id="KW-0479">Metal-binding</keyword>
<evidence type="ECO:0000259" key="3">
    <source>
        <dbReference type="PROSITE" id="PS00478"/>
    </source>
</evidence>
<keyword evidence="2" id="KW-0862">Zinc</keyword>
<evidence type="ECO:0000313" key="5">
    <source>
        <dbReference type="Proteomes" id="UP001311915"/>
    </source>
</evidence>
<reference evidence="4 5" key="1">
    <citation type="submission" date="2023-10" db="EMBL/GenBank/DDBJ databases">
        <title>Genome-Wide Identification Analysis in wild type Solanum Pinnatisectum Reveals Some Genes Defensing Phytophthora Infestans.</title>
        <authorList>
            <person name="Sun C."/>
        </authorList>
    </citation>
    <scope>NUCLEOTIDE SEQUENCE [LARGE SCALE GENOMIC DNA]</scope>
    <source>
        <strain evidence="4">LQN</strain>
        <tissue evidence="4">Leaf</tissue>
    </source>
</reference>
<keyword evidence="5" id="KW-1185">Reference proteome</keyword>
<protein>
    <recommendedName>
        <fullName evidence="3">LIM zinc-binding domain-containing protein</fullName>
    </recommendedName>
</protein>